<accession>A0A239G9I4</accession>
<dbReference type="Proteomes" id="UP000242915">
    <property type="component" value="Unassembled WGS sequence"/>
</dbReference>
<gene>
    <name evidence="3" type="ORF">SAMN05216255_2974</name>
</gene>
<feature type="domain" description="Mce/MlaD" evidence="2">
    <location>
        <begin position="37"/>
        <end position="114"/>
    </location>
</feature>
<evidence type="ECO:0000256" key="1">
    <source>
        <dbReference type="SAM" id="Phobius"/>
    </source>
</evidence>
<dbReference type="InterPro" id="IPR003399">
    <property type="entry name" value="Mce/MlaD"/>
</dbReference>
<dbReference type="PANTHER" id="PTHR36698:SF2">
    <property type="entry name" value="MCE_MLAD DOMAIN-CONTAINING PROTEIN"/>
    <property type="match status" value="1"/>
</dbReference>
<proteinExistence type="predicted"/>
<evidence type="ECO:0000259" key="2">
    <source>
        <dbReference type="Pfam" id="PF02470"/>
    </source>
</evidence>
<dbReference type="PANTHER" id="PTHR36698">
    <property type="entry name" value="BLL5892 PROTEIN"/>
    <property type="match status" value="1"/>
</dbReference>
<dbReference type="Pfam" id="PF02470">
    <property type="entry name" value="MlaD"/>
    <property type="match status" value="1"/>
</dbReference>
<protein>
    <submittedName>
        <fullName evidence="3">Phospholipid/cholesterol/gamma-HCH transport system substrate-binding protein</fullName>
    </submittedName>
</protein>
<keyword evidence="4" id="KW-1185">Reference proteome</keyword>
<feature type="transmembrane region" description="Helical" evidence="1">
    <location>
        <begin position="7"/>
        <end position="28"/>
    </location>
</feature>
<dbReference type="EMBL" id="FZOG01000003">
    <property type="protein sequence ID" value="SNS65372.1"/>
    <property type="molecule type" value="Genomic_DNA"/>
</dbReference>
<dbReference type="AlphaFoldDB" id="A0A239G9I4"/>
<name>A0A239G9I4_9PSED</name>
<keyword evidence="1" id="KW-0472">Membrane</keyword>
<keyword evidence="1" id="KW-0812">Transmembrane</keyword>
<evidence type="ECO:0000313" key="3">
    <source>
        <dbReference type="EMBL" id="SNS65372.1"/>
    </source>
</evidence>
<evidence type="ECO:0000313" key="4">
    <source>
        <dbReference type="Proteomes" id="UP000242915"/>
    </source>
</evidence>
<sequence>MEPRAHHVLIGLFTVLVVSAALVFAIWLSKHSADQQYNEYSVVFNETVSGLSRGSSVQYSGITIGDVQRLFLDPKDPRKVIAWIRIVSSTPIKTDTRARLSITGITGTAVIQMHGGTPKSPALLGEDGERPRIIADLSPLSKLLANGDDLVINVNHLINQANHLLNDENLAQVSKTLKNLEAVSAMVAEQRDTLNKTAQEISVASTETVKLMRNANSLLNDSGRKSFANIERISASLERSSSNIERILDENRDALRQGMQGVSTLGPAINDLRDTLSTIRSFSRRIEDDPAYLLRSDTIKEFQP</sequence>
<keyword evidence="1" id="KW-1133">Transmembrane helix</keyword>
<organism evidence="3 4">
    <name type="scientific">Pseudomonas segetis</name>
    <dbReference type="NCBI Taxonomy" id="298908"/>
    <lineage>
        <taxon>Bacteria</taxon>
        <taxon>Pseudomonadati</taxon>
        <taxon>Pseudomonadota</taxon>
        <taxon>Gammaproteobacteria</taxon>
        <taxon>Pseudomonadales</taxon>
        <taxon>Pseudomonadaceae</taxon>
        <taxon>Pseudomonas</taxon>
    </lineage>
</organism>
<dbReference type="RefSeq" id="WP_089360328.1">
    <property type="nucleotide sequence ID" value="NZ_FZOG01000003.1"/>
</dbReference>
<reference evidence="4" key="1">
    <citation type="submission" date="2017-06" db="EMBL/GenBank/DDBJ databases">
        <authorList>
            <person name="Varghese N."/>
            <person name="Submissions S."/>
        </authorList>
    </citation>
    <scope>NUCLEOTIDE SEQUENCE [LARGE SCALE GENOMIC DNA]</scope>
    <source>
        <strain evidence="4">CIP 108523</strain>
    </source>
</reference>